<proteinExistence type="predicted"/>
<dbReference type="InterPro" id="IPR002110">
    <property type="entry name" value="Ankyrin_rpt"/>
</dbReference>
<dbReference type="SUPFAM" id="SSF48403">
    <property type="entry name" value="Ankyrin repeat"/>
    <property type="match status" value="1"/>
</dbReference>
<dbReference type="KEGG" id="afri:E3E15_00385"/>
<dbReference type="RefSeq" id="WP_172106174.1">
    <property type="nucleotide sequence ID" value="NZ_CP038017.1"/>
</dbReference>
<keyword evidence="1" id="KW-0677">Repeat</keyword>
<evidence type="ECO:0000256" key="3">
    <source>
        <dbReference type="PROSITE-ProRule" id="PRU00023"/>
    </source>
</evidence>
<accession>A0A6M3HRL3</accession>
<evidence type="ECO:0000313" key="5">
    <source>
        <dbReference type="Proteomes" id="UP000503320"/>
    </source>
</evidence>
<dbReference type="PROSITE" id="PS50088">
    <property type="entry name" value="ANK_REPEAT"/>
    <property type="match status" value="3"/>
</dbReference>
<gene>
    <name evidence="4" type="ORF">E3E15_00385</name>
</gene>
<dbReference type="Gene3D" id="1.25.40.20">
    <property type="entry name" value="Ankyrin repeat-containing domain"/>
    <property type="match status" value="1"/>
</dbReference>
<dbReference type="PANTHER" id="PTHR24198">
    <property type="entry name" value="ANKYRIN REPEAT AND PROTEIN KINASE DOMAIN-CONTAINING PROTEIN"/>
    <property type="match status" value="1"/>
</dbReference>
<dbReference type="Proteomes" id="UP000503320">
    <property type="component" value="Chromosome"/>
</dbReference>
<evidence type="ECO:0000256" key="1">
    <source>
        <dbReference type="ARBA" id="ARBA00022737"/>
    </source>
</evidence>
<dbReference type="PANTHER" id="PTHR24198:SF165">
    <property type="entry name" value="ANKYRIN REPEAT-CONTAINING PROTEIN-RELATED"/>
    <property type="match status" value="1"/>
</dbReference>
<dbReference type="PROSITE" id="PS50297">
    <property type="entry name" value="ANK_REP_REGION"/>
    <property type="match status" value="2"/>
</dbReference>
<reference evidence="4 5" key="1">
    <citation type="submission" date="2019-03" db="EMBL/GenBank/DDBJ databases">
        <title>Complete Genome Sequence of Allofrancisella frigidaquae Strain SYSU 10HL1970 Isolated from Water-Cooling Systems in China.</title>
        <authorList>
            <person name="Ohrman C."/>
            <person name="Uneklint I."/>
            <person name="Sjodin A."/>
        </authorList>
    </citation>
    <scope>NUCLEOTIDE SEQUENCE [LARGE SCALE GENOMIC DNA]</scope>
    <source>
        <strain evidence="4 5">SYSU 10HL1970</strain>
    </source>
</reference>
<dbReference type="InterPro" id="IPR036770">
    <property type="entry name" value="Ankyrin_rpt-contain_sf"/>
</dbReference>
<feature type="repeat" description="ANK" evidence="3">
    <location>
        <begin position="339"/>
        <end position="371"/>
    </location>
</feature>
<keyword evidence="2 3" id="KW-0040">ANK repeat</keyword>
<protein>
    <submittedName>
        <fullName evidence="4">Ankyrin repeat domain-containing protein</fullName>
    </submittedName>
</protein>
<dbReference type="AlphaFoldDB" id="A0A6M3HRL3"/>
<dbReference type="SMART" id="SM00248">
    <property type="entry name" value="ANK"/>
    <property type="match status" value="3"/>
</dbReference>
<evidence type="ECO:0000256" key="2">
    <source>
        <dbReference type="ARBA" id="ARBA00023043"/>
    </source>
</evidence>
<name>A0A6M3HRL3_9GAMM</name>
<evidence type="ECO:0000313" key="4">
    <source>
        <dbReference type="EMBL" id="QIV93894.1"/>
    </source>
</evidence>
<sequence>MPQGLCFGLAAMWGQAFLAGDLVTFYKRLKILTTDYGNLPLSEKLSVVINKHVNFQRKMPSNNKPVAQANYYIGTKIDNLVVSIRAFLDGLLAYHCPYNTFLKSSEYNKIISNSILKTSTYVTSGELTCSISRSYGQKSDITYKENFPLLQVYNEPLYGSILEYTDFFQNLITKCINSKYHFYILLGSINHSIALSFENGYLLVYDANNMHYAEIKAKSLLVTTPCSYEKLSCEVFNSFSFNNFSFNKSNSNLLALNVSIYINPKHYKHKNFIYGQKAEEGFKKSLDLRCYRENLVNRIIKQESWRNDYLFWLVCQNGHKDIAELLVGHGADINFADKDGLTPLSIICQNGHVDIVQLLLARGANPNIASNSGKTPLFVACQKGHTDIVELLLTCENLNTSPQMVSQYFSGGCDRDSNNMILTSLKNVFPWFNINTVWSLPLCNGGILVLTPLIYACQLMDNRSISWLLESYKGSIRDTVISDRKNALEWYLIHQSQPGYDLQIEQELKKLPR</sequence>
<dbReference type="EMBL" id="CP038017">
    <property type="protein sequence ID" value="QIV93894.1"/>
    <property type="molecule type" value="Genomic_DNA"/>
</dbReference>
<feature type="repeat" description="ANK" evidence="3">
    <location>
        <begin position="306"/>
        <end position="338"/>
    </location>
</feature>
<feature type="repeat" description="ANK" evidence="3">
    <location>
        <begin position="372"/>
        <end position="393"/>
    </location>
</feature>
<organism evidence="4 5">
    <name type="scientific">Allofrancisella frigidaquae</name>
    <dbReference type="NCBI Taxonomy" id="1085644"/>
    <lineage>
        <taxon>Bacteria</taxon>
        <taxon>Pseudomonadati</taxon>
        <taxon>Pseudomonadota</taxon>
        <taxon>Gammaproteobacteria</taxon>
        <taxon>Thiotrichales</taxon>
        <taxon>Francisellaceae</taxon>
        <taxon>Allofrancisella</taxon>
    </lineage>
</organism>
<keyword evidence="5" id="KW-1185">Reference proteome</keyword>
<dbReference type="Pfam" id="PF12796">
    <property type="entry name" value="Ank_2"/>
    <property type="match status" value="1"/>
</dbReference>